<sequence length="284" mass="28769">MITCPKCTKEIADDSAHCGYCGQEIKAKNEKKTMFGMAALDGAMLEKAVQEAQAAKDQAKKAEGGLKLPKPSGGLGSGSTPSPSASGGSAGLKLPRPGQSADEVEDVGLAKTEMLEFNEEARADLRKASEAAAAAESHVQGAVDDLSDTAAFDSDDVNAQTAPTALPNFDEPAGGVAFGQQDGFGQQGGFGQQEVTPQGGFGQQGPVPAPEGGFGQQAGFDQPPSAAPQDGFPQPQGGDLPAHAPEQAPKSKKGLFIIIGVVVLLGTLGCLMGGVYLLMSNLAG</sequence>
<proteinExistence type="predicted"/>
<gene>
    <name evidence="3" type="ORF">DN745_16330</name>
</gene>
<organism evidence="3 4">
    <name type="scientific">Bradymonas sediminis</name>
    <dbReference type="NCBI Taxonomy" id="1548548"/>
    <lineage>
        <taxon>Bacteria</taxon>
        <taxon>Deltaproteobacteria</taxon>
        <taxon>Bradymonadales</taxon>
        <taxon>Bradymonadaceae</taxon>
        <taxon>Bradymonas</taxon>
    </lineage>
</organism>
<keyword evidence="2" id="KW-0812">Transmembrane</keyword>
<dbReference type="OrthoDB" id="5508472at2"/>
<dbReference type="KEGG" id="bsed:DN745_16330"/>
<feature type="compositionally biased region" description="Low complexity" evidence="1">
    <location>
        <begin position="65"/>
        <end position="95"/>
    </location>
</feature>
<name>A0A2Z4FP75_9DELT</name>
<protein>
    <submittedName>
        <fullName evidence="3">Uncharacterized protein</fullName>
    </submittedName>
</protein>
<keyword evidence="2" id="KW-1133">Transmembrane helix</keyword>
<evidence type="ECO:0000313" key="3">
    <source>
        <dbReference type="EMBL" id="AWV90799.1"/>
    </source>
</evidence>
<evidence type="ECO:0000256" key="1">
    <source>
        <dbReference type="SAM" id="MobiDB-lite"/>
    </source>
</evidence>
<accession>A0A2Z4FP75</accession>
<dbReference type="Proteomes" id="UP000249799">
    <property type="component" value="Chromosome"/>
</dbReference>
<feature type="transmembrane region" description="Helical" evidence="2">
    <location>
        <begin position="255"/>
        <end position="279"/>
    </location>
</feature>
<evidence type="ECO:0000256" key="2">
    <source>
        <dbReference type="SAM" id="Phobius"/>
    </source>
</evidence>
<dbReference type="EMBL" id="CP030032">
    <property type="protein sequence ID" value="AWV90799.1"/>
    <property type="molecule type" value="Genomic_DNA"/>
</dbReference>
<dbReference type="AlphaFoldDB" id="A0A2Z4FP75"/>
<keyword evidence="2" id="KW-0472">Membrane</keyword>
<keyword evidence="4" id="KW-1185">Reference proteome</keyword>
<evidence type="ECO:0000313" key="4">
    <source>
        <dbReference type="Proteomes" id="UP000249799"/>
    </source>
</evidence>
<dbReference type="RefSeq" id="WP_111336460.1">
    <property type="nucleotide sequence ID" value="NZ_CP030032.1"/>
</dbReference>
<feature type="region of interest" description="Disordered" evidence="1">
    <location>
        <begin position="160"/>
        <end position="247"/>
    </location>
</feature>
<feature type="region of interest" description="Disordered" evidence="1">
    <location>
        <begin position="52"/>
        <end position="102"/>
    </location>
</feature>
<reference evidence="3 4" key="1">
    <citation type="submission" date="2018-06" db="EMBL/GenBank/DDBJ databases">
        <title>Lujinxingia sediminis gen. nov. sp. nov., a new facultative anaerobic member of the class Deltaproteobacteria, and proposal of Lujinxingaceae fam. nov.</title>
        <authorList>
            <person name="Guo L.-Y."/>
            <person name="Li C.-M."/>
            <person name="Wang S."/>
            <person name="Du Z.-J."/>
        </authorList>
    </citation>
    <scope>NUCLEOTIDE SEQUENCE [LARGE SCALE GENOMIC DNA]</scope>
    <source>
        <strain evidence="3 4">FA350</strain>
    </source>
</reference>